<sequence length="218" mass="23208">MPGSFAPLIRRRAVLASAAVVLGAALGGCGFTVRRTSGPPTFTPEELVDIGEFSTLDELGIARAKESQSLRLDFRAGTIAKADVGLPDSSHGPDVVANKGEKLQLTIRGTTGTLEADTDHVRFFTTDTSPELSVVTYFLTAETLDEYGQLLRDAVSDYGLDSEAVERWIEGTRDDPGGKSSYAVGVGDSLGFDVGYDLRYDGGKEIQVIIVSVSKLSQ</sequence>
<evidence type="ECO:0000313" key="2">
    <source>
        <dbReference type="Proteomes" id="UP000182725"/>
    </source>
</evidence>
<protein>
    <submittedName>
        <fullName evidence="1">Uncharacterized protein</fullName>
    </submittedName>
</protein>
<dbReference type="EMBL" id="FNTV01000001">
    <property type="protein sequence ID" value="SEE84322.1"/>
    <property type="molecule type" value="Genomic_DNA"/>
</dbReference>
<dbReference type="Proteomes" id="UP000182725">
    <property type="component" value="Unassembled WGS sequence"/>
</dbReference>
<dbReference type="AlphaFoldDB" id="A0A1H5M4T9"/>
<reference evidence="1 2" key="1">
    <citation type="submission" date="2016-10" db="EMBL/GenBank/DDBJ databases">
        <authorList>
            <person name="de Groot N.N."/>
        </authorList>
    </citation>
    <scope>NUCLEOTIDE SEQUENCE [LARGE SCALE GENOMIC DNA]</scope>
    <source>
        <strain evidence="1 2">DSM 22274</strain>
    </source>
</reference>
<organism evidence="1 2">
    <name type="scientific">Arthrobacter alpinus</name>
    <dbReference type="NCBI Taxonomy" id="656366"/>
    <lineage>
        <taxon>Bacteria</taxon>
        <taxon>Bacillati</taxon>
        <taxon>Actinomycetota</taxon>
        <taxon>Actinomycetes</taxon>
        <taxon>Micrococcales</taxon>
        <taxon>Micrococcaceae</taxon>
        <taxon>Arthrobacter</taxon>
    </lineage>
</organism>
<name>A0A1H5M4T9_9MICC</name>
<accession>A0A1H5M4T9</accession>
<gene>
    <name evidence="1" type="ORF">SAMN04489740_2752</name>
</gene>
<evidence type="ECO:0000313" key="1">
    <source>
        <dbReference type="EMBL" id="SEE84322.1"/>
    </source>
</evidence>
<proteinExistence type="predicted"/>
<dbReference type="RefSeq" id="WP_074712066.1">
    <property type="nucleotide sequence ID" value="NZ_FNTV01000001.1"/>
</dbReference>